<evidence type="ECO:0000313" key="2">
    <source>
        <dbReference type="Proteomes" id="UP000030694"/>
    </source>
</evidence>
<dbReference type="EMBL" id="KI927508">
    <property type="protein sequence ID" value="ETW62168.1"/>
    <property type="molecule type" value="Genomic_DNA"/>
</dbReference>
<protein>
    <submittedName>
        <fullName evidence="1">Uncharacterized protein</fullName>
    </submittedName>
</protein>
<accession>A0A024XAD0</accession>
<gene>
    <name evidence="1" type="ORF">PFMC_01958</name>
</gene>
<organism evidence="1 2">
    <name type="scientific">Plasmodium falciparum (isolate Camp / Malaysia)</name>
    <dbReference type="NCBI Taxonomy" id="5835"/>
    <lineage>
        <taxon>Eukaryota</taxon>
        <taxon>Sar</taxon>
        <taxon>Alveolata</taxon>
        <taxon>Apicomplexa</taxon>
        <taxon>Aconoidasida</taxon>
        <taxon>Haemosporida</taxon>
        <taxon>Plasmodiidae</taxon>
        <taxon>Plasmodium</taxon>
        <taxon>Plasmodium (Laverania)</taxon>
    </lineage>
</organism>
<name>A0A024XAD0_PLAFC</name>
<proteinExistence type="predicted"/>
<dbReference type="AlphaFoldDB" id="A0A024XAD0"/>
<dbReference type="Proteomes" id="UP000030694">
    <property type="component" value="Unassembled WGS sequence"/>
</dbReference>
<evidence type="ECO:0000313" key="1">
    <source>
        <dbReference type="EMBL" id="ETW62168.1"/>
    </source>
</evidence>
<reference evidence="1 2" key="2">
    <citation type="submission" date="2013-02" db="EMBL/GenBank/DDBJ databases">
        <title>The Genome Sequence of Plasmodium falciparum CAMP/Malaysia.</title>
        <authorList>
            <consortium name="The Broad Institute Genome Sequencing Platform"/>
            <consortium name="The Broad Institute Genome Sequencing Center for Infectious Disease"/>
            <person name="Neafsey D."/>
            <person name="Cheeseman I."/>
            <person name="Volkman S."/>
            <person name="Adams J."/>
            <person name="Walker B."/>
            <person name="Young S.K."/>
            <person name="Zeng Q."/>
            <person name="Gargeya S."/>
            <person name="Fitzgerald M."/>
            <person name="Haas B."/>
            <person name="Abouelleil A."/>
            <person name="Alvarado L."/>
            <person name="Arachchi H.M."/>
            <person name="Berlin A.M."/>
            <person name="Chapman S.B."/>
            <person name="Dewar J."/>
            <person name="Goldberg J."/>
            <person name="Griggs A."/>
            <person name="Gujja S."/>
            <person name="Hansen M."/>
            <person name="Howarth C."/>
            <person name="Imamovic A."/>
            <person name="Larimer J."/>
            <person name="McCowan C."/>
            <person name="Murphy C."/>
            <person name="Neiman D."/>
            <person name="Pearson M."/>
            <person name="Priest M."/>
            <person name="Roberts A."/>
            <person name="Saif S."/>
            <person name="Shea T."/>
            <person name="Sisk P."/>
            <person name="Sykes S."/>
            <person name="Wortman J."/>
            <person name="Nusbaum C."/>
            <person name="Birren B."/>
        </authorList>
    </citation>
    <scope>NUCLEOTIDE SEQUENCE [LARGE SCALE GENOMIC DNA]</scope>
    <source>
        <strain evidence="1 2">CAMP/Malaysia</strain>
    </source>
</reference>
<sequence>MSKKKNISTHCTTYDEKEYFIYIFFKNAYVHVRHL</sequence>
<reference evidence="1 2" key="1">
    <citation type="submission" date="2013-02" db="EMBL/GenBank/DDBJ databases">
        <title>The Genome Annotation of Plasmodium falciparum CAMP/Malaysia.</title>
        <authorList>
            <consortium name="The Broad Institute Genome Sequencing Platform"/>
            <consortium name="The Broad Institute Genome Sequencing Center for Infectious Disease"/>
            <person name="Neafsey D."/>
            <person name="Hoffman S."/>
            <person name="Volkman S."/>
            <person name="Rosenthal P."/>
            <person name="Walker B."/>
            <person name="Young S.K."/>
            <person name="Zeng Q."/>
            <person name="Gargeya S."/>
            <person name="Fitzgerald M."/>
            <person name="Haas B."/>
            <person name="Abouelleil A."/>
            <person name="Allen A.W."/>
            <person name="Alvarado L."/>
            <person name="Arachchi H.M."/>
            <person name="Berlin A.M."/>
            <person name="Chapman S.B."/>
            <person name="Gainer-Dewar J."/>
            <person name="Goldberg J."/>
            <person name="Griggs A."/>
            <person name="Gujja S."/>
            <person name="Hansen M."/>
            <person name="Howarth C."/>
            <person name="Imamovic A."/>
            <person name="Ireland A."/>
            <person name="Larimer J."/>
            <person name="McCowan C."/>
            <person name="Murphy C."/>
            <person name="Pearson M."/>
            <person name="Poon T.W."/>
            <person name="Priest M."/>
            <person name="Roberts A."/>
            <person name="Saif S."/>
            <person name="Shea T."/>
            <person name="Sisk P."/>
            <person name="Sykes S."/>
            <person name="Wortman J."/>
            <person name="Nusbaum C."/>
            <person name="Birren B."/>
        </authorList>
    </citation>
    <scope>NUCLEOTIDE SEQUENCE [LARGE SCALE GENOMIC DNA]</scope>
    <source>
        <strain evidence="1 2">CAMP/Malaysia</strain>
    </source>
</reference>